<reference evidence="3" key="1">
    <citation type="submission" date="2025-08" db="UniProtKB">
        <authorList>
            <consortium name="RefSeq"/>
        </authorList>
    </citation>
    <scope>IDENTIFICATION</scope>
    <source>
        <tissue evidence="3">Liver</tissue>
    </source>
</reference>
<dbReference type="GeneID" id="103051403"/>
<accession>A0A9F5IT52</accession>
<dbReference type="Proteomes" id="UP000695026">
    <property type="component" value="Unplaced"/>
</dbReference>
<protein>
    <submittedName>
        <fullName evidence="3">Disrupted in schizophrenia 1 protein isoform X2</fullName>
    </submittedName>
</protein>
<evidence type="ECO:0000313" key="2">
    <source>
        <dbReference type="Proteomes" id="UP000695026"/>
    </source>
</evidence>
<dbReference type="RefSeq" id="XP_025020294.1">
    <property type="nucleotide sequence ID" value="XM_025164526.1"/>
</dbReference>
<dbReference type="AlphaFoldDB" id="A0A9F5IT52"/>
<evidence type="ECO:0000256" key="1">
    <source>
        <dbReference type="SAM" id="MobiDB-lite"/>
    </source>
</evidence>
<organism evidence="2 3">
    <name type="scientific">Python bivittatus</name>
    <name type="common">Burmese python</name>
    <name type="synonym">Python molurus bivittatus</name>
    <dbReference type="NCBI Taxonomy" id="176946"/>
    <lineage>
        <taxon>Eukaryota</taxon>
        <taxon>Metazoa</taxon>
        <taxon>Chordata</taxon>
        <taxon>Craniata</taxon>
        <taxon>Vertebrata</taxon>
        <taxon>Euteleostomi</taxon>
        <taxon>Lepidosauria</taxon>
        <taxon>Squamata</taxon>
        <taxon>Bifurcata</taxon>
        <taxon>Unidentata</taxon>
        <taxon>Episquamata</taxon>
        <taxon>Toxicofera</taxon>
        <taxon>Serpentes</taxon>
        <taxon>Henophidia</taxon>
        <taxon>Pythonidae</taxon>
        <taxon>Python</taxon>
    </lineage>
</organism>
<gene>
    <name evidence="3" type="primary">DISC1</name>
</gene>
<keyword evidence="2" id="KW-1185">Reference proteome</keyword>
<feature type="region of interest" description="Disordered" evidence="1">
    <location>
        <begin position="1"/>
        <end position="26"/>
    </location>
</feature>
<evidence type="ECO:0000313" key="3">
    <source>
        <dbReference type="RefSeq" id="XP_025020294.1"/>
    </source>
</evidence>
<sequence>MAGARQPQSICGAGKRFQRAPARAGRSRFNQVAERLHGKRPCGAEFRFKPANSSAGLAFREIQDFSTPVGLREGGKGNQGPARSLISSSF</sequence>
<feature type="region of interest" description="Disordered" evidence="1">
    <location>
        <begin position="69"/>
        <end position="90"/>
    </location>
</feature>
<dbReference type="CTD" id="27185"/>
<proteinExistence type="predicted"/>
<name>A0A9F5IT52_PYTBI</name>